<dbReference type="InterPro" id="IPR001279">
    <property type="entry name" value="Metallo-B-lactamas"/>
</dbReference>
<protein>
    <submittedName>
        <fullName evidence="2">Beta-lactamase-like protein</fullName>
    </submittedName>
</protein>
<dbReference type="EMBL" id="JBBJBU010000001">
    <property type="protein sequence ID" value="KAK7207386.1"/>
    <property type="molecule type" value="Genomic_DNA"/>
</dbReference>
<evidence type="ECO:0000259" key="1">
    <source>
        <dbReference type="SMART" id="SM00849"/>
    </source>
</evidence>
<dbReference type="CDD" id="cd06262">
    <property type="entry name" value="metallo-hydrolase-like_MBL-fold"/>
    <property type="match status" value="1"/>
</dbReference>
<name>A0ABR1FC06_9ASCO</name>
<organism evidence="2 3">
    <name type="scientific">Myxozyma melibiosi</name>
    <dbReference type="NCBI Taxonomy" id="54550"/>
    <lineage>
        <taxon>Eukaryota</taxon>
        <taxon>Fungi</taxon>
        <taxon>Dikarya</taxon>
        <taxon>Ascomycota</taxon>
        <taxon>Saccharomycotina</taxon>
        <taxon>Lipomycetes</taxon>
        <taxon>Lipomycetales</taxon>
        <taxon>Lipomycetaceae</taxon>
        <taxon>Myxozyma</taxon>
    </lineage>
</organism>
<dbReference type="SUPFAM" id="SSF56281">
    <property type="entry name" value="Metallo-hydrolase/oxidoreductase"/>
    <property type="match status" value="1"/>
</dbReference>
<dbReference type="InterPro" id="IPR050855">
    <property type="entry name" value="NDM-1-like"/>
</dbReference>
<accession>A0ABR1FC06</accession>
<dbReference type="InterPro" id="IPR036866">
    <property type="entry name" value="RibonucZ/Hydroxyglut_hydro"/>
</dbReference>
<dbReference type="PANTHER" id="PTHR42951:SF4">
    <property type="entry name" value="ACYL-COENZYME A THIOESTERASE MBLAC2"/>
    <property type="match status" value="1"/>
</dbReference>
<keyword evidence="3" id="KW-1185">Reference proteome</keyword>
<dbReference type="PANTHER" id="PTHR42951">
    <property type="entry name" value="METALLO-BETA-LACTAMASE DOMAIN-CONTAINING"/>
    <property type="match status" value="1"/>
</dbReference>
<feature type="domain" description="Metallo-beta-lactamase" evidence="1">
    <location>
        <begin position="29"/>
        <end position="238"/>
    </location>
</feature>
<dbReference type="Gene3D" id="3.60.15.10">
    <property type="entry name" value="Ribonuclease Z/Hydroxyacylglutathione hydrolase-like"/>
    <property type="match status" value="1"/>
</dbReference>
<reference evidence="2 3" key="1">
    <citation type="submission" date="2024-03" db="EMBL/GenBank/DDBJ databases">
        <title>Genome-scale model development and genomic sequencing of the oleaginous clade Lipomyces.</title>
        <authorList>
            <consortium name="Lawrence Berkeley National Laboratory"/>
            <person name="Czajka J.J."/>
            <person name="Han Y."/>
            <person name="Kim J."/>
            <person name="Mondo S.J."/>
            <person name="Hofstad B.A."/>
            <person name="Robles A."/>
            <person name="Haridas S."/>
            <person name="Riley R."/>
            <person name="LaButti K."/>
            <person name="Pangilinan J."/>
            <person name="Andreopoulos W."/>
            <person name="Lipzen A."/>
            <person name="Yan J."/>
            <person name="Wang M."/>
            <person name="Ng V."/>
            <person name="Grigoriev I.V."/>
            <person name="Spatafora J.W."/>
            <person name="Magnuson J.K."/>
            <person name="Baker S.E."/>
            <person name="Pomraning K.R."/>
        </authorList>
    </citation>
    <scope>NUCLEOTIDE SEQUENCE [LARGE SCALE GENOMIC DNA]</scope>
    <source>
        <strain evidence="2 3">Phaff 52-87</strain>
    </source>
</reference>
<dbReference type="Proteomes" id="UP001498771">
    <property type="component" value="Unassembled WGS sequence"/>
</dbReference>
<evidence type="ECO:0000313" key="3">
    <source>
        <dbReference type="Proteomes" id="UP001498771"/>
    </source>
</evidence>
<evidence type="ECO:0000313" key="2">
    <source>
        <dbReference type="EMBL" id="KAK7207386.1"/>
    </source>
</evidence>
<gene>
    <name evidence="2" type="ORF">BZA70DRAFT_271148</name>
</gene>
<dbReference type="RefSeq" id="XP_064770419.1">
    <property type="nucleotide sequence ID" value="XM_064911434.1"/>
</dbReference>
<dbReference type="Pfam" id="PF00753">
    <property type="entry name" value="Lactamase_B"/>
    <property type="match status" value="1"/>
</dbReference>
<sequence>MAEETSCFSWKKLNSSTYRVVQDDSLKELPFIYIKVYPTLLLLIDTGCGPNHCRDPTVSEKSIRSYIEKHLEADGRLLTADGQKKQWLIFITHTHYDHIGGMFEFPDADIFISGYSKEYILKDLGCNSLCCVFGIPTPKFDVYHWLEQKEKLSYKGIDLKLESLLTPGHTPDEIALYDEEEQVLFAGDSLYEEIPVYIIETSDMLDFSKSLDLMIEYVQGKNKELEASGKRVITCAGHITDDVDTEKLALEIKECFYDTLKGKSVLTKQETMRGKNVLTYMNATKNVGFMCIDTKLMEGMKHFGFEWEVPAPLPADVTVKTF</sequence>
<proteinExistence type="predicted"/>
<dbReference type="GeneID" id="90036946"/>
<dbReference type="SMART" id="SM00849">
    <property type="entry name" value="Lactamase_B"/>
    <property type="match status" value="1"/>
</dbReference>
<comment type="caution">
    <text evidence="2">The sequence shown here is derived from an EMBL/GenBank/DDBJ whole genome shotgun (WGS) entry which is preliminary data.</text>
</comment>